<dbReference type="RefSeq" id="WP_163987902.1">
    <property type="nucleotide sequence ID" value="NZ_WUEY01000007.1"/>
</dbReference>
<feature type="domain" description="N-acetyltransferase" evidence="3">
    <location>
        <begin position="12"/>
        <end position="159"/>
    </location>
</feature>
<dbReference type="Gene3D" id="3.40.630.30">
    <property type="match status" value="1"/>
</dbReference>
<dbReference type="Proteomes" id="UP000483035">
    <property type="component" value="Unassembled WGS sequence"/>
</dbReference>
<dbReference type="PROSITE" id="PS51186">
    <property type="entry name" value="GNAT"/>
    <property type="match status" value="1"/>
</dbReference>
<accession>A0A6L9U6B7</accession>
<evidence type="ECO:0000256" key="1">
    <source>
        <dbReference type="ARBA" id="ARBA00022679"/>
    </source>
</evidence>
<keyword evidence="1 4" id="KW-0808">Transferase</keyword>
<comment type="caution">
    <text evidence="4">The sequence shown here is derived from an EMBL/GenBank/DDBJ whole genome shotgun (WGS) entry which is preliminary data.</text>
</comment>
<evidence type="ECO:0000256" key="2">
    <source>
        <dbReference type="ARBA" id="ARBA00023315"/>
    </source>
</evidence>
<organism evidence="4 5">
    <name type="scientific">Rhizobium lusitanum</name>
    <dbReference type="NCBI Taxonomy" id="293958"/>
    <lineage>
        <taxon>Bacteria</taxon>
        <taxon>Pseudomonadati</taxon>
        <taxon>Pseudomonadota</taxon>
        <taxon>Alphaproteobacteria</taxon>
        <taxon>Hyphomicrobiales</taxon>
        <taxon>Rhizobiaceae</taxon>
        <taxon>Rhizobium/Agrobacterium group</taxon>
        <taxon>Rhizobium</taxon>
    </lineage>
</organism>
<evidence type="ECO:0000259" key="3">
    <source>
        <dbReference type="PROSITE" id="PS51186"/>
    </source>
</evidence>
<proteinExistence type="predicted"/>
<dbReference type="EMBL" id="WUEY01000007">
    <property type="protein sequence ID" value="NEI71433.1"/>
    <property type="molecule type" value="Genomic_DNA"/>
</dbReference>
<dbReference type="InterPro" id="IPR016181">
    <property type="entry name" value="Acyl_CoA_acyltransferase"/>
</dbReference>
<name>A0A6L9U6B7_9HYPH</name>
<dbReference type="Pfam" id="PF00583">
    <property type="entry name" value="Acetyltransf_1"/>
    <property type="match status" value="1"/>
</dbReference>
<dbReference type="CDD" id="cd04301">
    <property type="entry name" value="NAT_SF"/>
    <property type="match status" value="1"/>
</dbReference>
<dbReference type="AlphaFoldDB" id="A0A6L9U6B7"/>
<dbReference type="GO" id="GO:0016747">
    <property type="term" value="F:acyltransferase activity, transferring groups other than amino-acyl groups"/>
    <property type="evidence" value="ECO:0007669"/>
    <property type="project" value="InterPro"/>
</dbReference>
<evidence type="ECO:0000313" key="4">
    <source>
        <dbReference type="EMBL" id="NEI71433.1"/>
    </source>
</evidence>
<dbReference type="PANTHER" id="PTHR43877">
    <property type="entry name" value="AMINOALKYLPHOSPHONATE N-ACETYLTRANSFERASE-RELATED-RELATED"/>
    <property type="match status" value="1"/>
</dbReference>
<sequence>MPEASNGSAADIVLRPVANADLATLLALYRHLNTEDPSLDMRLAESRFAEILIHPGMTIFAAFAGAQAVSSVTLIVIPNLTRGGAPYALIENVVTHADYRQRGLAGKVIRKAIASAWEKGCYKVMLLTGSKDPATLRFYANCGFMQDKTGFQIRRPAAA</sequence>
<reference evidence="4 5" key="1">
    <citation type="submission" date="2019-12" db="EMBL/GenBank/DDBJ databases">
        <title>Rhizobium genotypes associated with high levels of biological nitrogen fixation by grain legumes in a temperate-maritime cropping system.</title>
        <authorList>
            <person name="Maluk M."/>
            <person name="Francesc Ferrando Molina F."/>
            <person name="Lopez Del Egido L."/>
            <person name="Lafos M."/>
            <person name="Langarica-Fuentes A."/>
            <person name="Gebre Yohannes G."/>
            <person name="Young M.W."/>
            <person name="Martin P."/>
            <person name="Gantlett R."/>
            <person name="Kenicer G."/>
            <person name="Hawes C."/>
            <person name="Begg G.S."/>
            <person name="Quilliam R.S."/>
            <person name="Squire G.R."/>
            <person name="Poole P.S."/>
            <person name="Young P.W."/>
            <person name="Iannetta P.M."/>
            <person name="James E.K."/>
        </authorList>
    </citation>
    <scope>NUCLEOTIDE SEQUENCE [LARGE SCALE GENOMIC DNA]</scope>
    <source>
        <strain evidence="4 5">JHI1118</strain>
    </source>
</reference>
<protein>
    <submittedName>
        <fullName evidence="4">GNAT family N-acetyltransferase</fullName>
    </submittedName>
</protein>
<evidence type="ECO:0000313" key="5">
    <source>
        <dbReference type="Proteomes" id="UP000483035"/>
    </source>
</evidence>
<dbReference type="SUPFAM" id="SSF55729">
    <property type="entry name" value="Acyl-CoA N-acyltransferases (Nat)"/>
    <property type="match status" value="1"/>
</dbReference>
<gene>
    <name evidence="4" type="ORF">GR212_17785</name>
</gene>
<dbReference type="InterPro" id="IPR050832">
    <property type="entry name" value="Bact_Acetyltransf"/>
</dbReference>
<keyword evidence="2" id="KW-0012">Acyltransferase</keyword>
<dbReference type="InterPro" id="IPR000182">
    <property type="entry name" value="GNAT_dom"/>
</dbReference>